<feature type="domain" description="FHA" evidence="1">
    <location>
        <begin position="26"/>
        <end position="75"/>
    </location>
</feature>
<dbReference type="Proteomes" id="UP000183454">
    <property type="component" value="Unassembled WGS sequence"/>
</dbReference>
<evidence type="ECO:0000313" key="4">
    <source>
        <dbReference type="Proteomes" id="UP000183454"/>
    </source>
</evidence>
<feature type="domain" description="EAL" evidence="2">
    <location>
        <begin position="123"/>
        <end position="362"/>
    </location>
</feature>
<dbReference type="CDD" id="cd01948">
    <property type="entry name" value="EAL"/>
    <property type="match status" value="1"/>
</dbReference>
<dbReference type="Gene3D" id="2.60.200.20">
    <property type="match status" value="1"/>
</dbReference>
<dbReference type="CDD" id="cd00060">
    <property type="entry name" value="FHA"/>
    <property type="match status" value="1"/>
</dbReference>
<dbReference type="AlphaFoldDB" id="A0A1H2V4R8"/>
<dbReference type="InterPro" id="IPR050706">
    <property type="entry name" value="Cyclic-di-GMP_PDE-like"/>
</dbReference>
<dbReference type="SUPFAM" id="SSF49879">
    <property type="entry name" value="SMAD/FHA domain"/>
    <property type="match status" value="1"/>
</dbReference>
<dbReference type="PROSITE" id="PS50883">
    <property type="entry name" value="EAL"/>
    <property type="match status" value="1"/>
</dbReference>
<dbReference type="SMART" id="SM00052">
    <property type="entry name" value="EAL"/>
    <property type="match status" value="1"/>
</dbReference>
<gene>
    <name evidence="3" type="ORF">SAMN05421882_101956</name>
</gene>
<dbReference type="Pfam" id="PF00498">
    <property type="entry name" value="FHA"/>
    <property type="match status" value="1"/>
</dbReference>
<organism evidence="3 4">
    <name type="scientific">Nitrosomonas communis</name>
    <dbReference type="NCBI Taxonomy" id="44574"/>
    <lineage>
        <taxon>Bacteria</taxon>
        <taxon>Pseudomonadati</taxon>
        <taxon>Pseudomonadota</taxon>
        <taxon>Betaproteobacteria</taxon>
        <taxon>Nitrosomonadales</taxon>
        <taxon>Nitrosomonadaceae</taxon>
        <taxon>Nitrosomonas</taxon>
    </lineage>
</organism>
<dbReference type="Pfam" id="PF00563">
    <property type="entry name" value="EAL"/>
    <property type="match status" value="1"/>
</dbReference>
<dbReference type="SMART" id="SM00240">
    <property type="entry name" value="FHA"/>
    <property type="match status" value="1"/>
</dbReference>
<dbReference type="RefSeq" id="WP_074667046.1">
    <property type="nucleotide sequence ID" value="NZ_FNNH01000019.1"/>
</dbReference>
<dbReference type="InterPro" id="IPR008984">
    <property type="entry name" value="SMAD_FHA_dom_sf"/>
</dbReference>
<dbReference type="GO" id="GO:0071111">
    <property type="term" value="F:cyclic-guanylate-specific phosphodiesterase activity"/>
    <property type="evidence" value="ECO:0007669"/>
    <property type="project" value="InterPro"/>
</dbReference>
<proteinExistence type="predicted"/>
<reference evidence="3 4" key="1">
    <citation type="submission" date="2016-10" db="EMBL/GenBank/DDBJ databases">
        <authorList>
            <person name="de Groot N.N."/>
        </authorList>
    </citation>
    <scope>NUCLEOTIDE SEQUENCE [LARGE SCALE GENOMIC DNA]</scope>
    <source>
        <strain evidence="3 4">Nm110</strain>
    </source>
</reference>
<accession>A0A1H2V4R8</accession>
<dbReference type="EMBL" id="FNNH01000019">
    <property type="protein sequence ID" value="SDW63303.1"/>
    <property type="molecule type" value="Genomic_DNA"/>
</dbReference>
<dbReference type="PANTHER" id="PTHR33121:SF76">
    <property type="entry name" value="SIGNALING PROTEIN"/>
    <property type="match status" value="1"/>
</dbReference>
<dbReference type="InterPro" id="IPR000253">
    <property type="entry name" value="FHA_dom"/>
</dbReference>
<dbReference type="InterPro" id="IPR001633">
    <property type="entry name" value="EAL_dom"/>
</dbReference>
<dbReference type="InterPro" id="IPR035919">
    <property type="entry name" value="EAL_sf"/>
</dbReference>
<dbReference type="PROSITE" id="PS50006">
    <property type="entry name" value="FHA_DOMAIN"/>
    <property type="match status" value="1"/>
</dbReference>
<dbReference type="PANTHER" id="PTHR33121">
    <property type="entry name" value="CYCLIC DI-GMP PHOSPHODIESTERASE PDEF"/>
    <property type="match status" value="1"/>
</dbReference>
<dbReference type="SUPFAM" id="SSF141868">
    <property type="entry name" value="EAL domain-like"/>
    <property type="match status" value="1"/>
</dbReference>
<protein>
    <submittedName>
        <fullName evidence="3">EAL domain, c-di-GMP-specific phosphodiesterase class I (Or its enzymatically inactive variant)</fullName>
    </submittedName>
</protein>
<evidence type="ECO:0000259" key="2">
    <source>
        <dbReference type="PROSITE" id="PS50883"/>
    </source>
</evidence>
<evidence type="ECO:0000259" key="1">
    <source>
        <dbReference type="PROSITE" id="PS50006"/>
    </source>
</evidence>
<sequence length="362" mass="40930">MDICFLEGYFTPGHIYSKVAVNHLPFVIGRKLDAGLPIDADTISRHHAEIFSCNGQLCIRDLGSTNGTFLNDNKIIQSTPIEDGDILRLGDVELRIIIDHWNTTLLDKQEHTYLSTGNVLEKIVRGAKELKELIQLKQVKSLLQPIFDHQLAVVAYELLGRGNHPLLPESPGALFYIAEQRGAEIALSELFLEAGLLETSQYPQDYNYFFNIHPKEIEDKNILYQRLEKIREIYPHTKLVLEIPEKAVSDIEQMTDIKNHLHALKIGLAYDDFGAGQARLLELSEASPDVLKFDICLIHSIDTASHARQRMIEMLVNYSHDQGIRVLAEGIETANEDKVCRQIGIDLLQGFYYGKPGERVSC</sequence>
<evidence type="ECO:0000313" key="3">
    <source>
        <dbReference type="EMBL" id="SDW63303.1"/>
    </source>
</evidence>
<dbReference type="Gene3D" id="3.20.20.450">
    <property type="entry name" value="EAL domain"/>
    <property type="match status" value="1"/>
</dbReference>
<name>A0A1H2V4R8_9PROT</name>